<dbReference type="PIRSF" id="PIRSF500060">
    <property type="entry name" value="UCP500060"/>
    <property type="match status" value="1"/>
</dbReference>
<protein>
    <submittedName>
        <fullName evidence="5">FMN-binding glutamate synthase family protein</fullName>
    </submittedName>
</protein>
<dbReference type="PANTHER" id="PTHR43819:SF1">
    <property type="entry name" value="ARCHAEAL-TYPE GLUTAMATE SYNTHASE [NADPH]"/>
    <property type="match status" value="1"/>
</dbReference>
<dbReference type="AlphaFoldDB" id="A0A3L7K0Z8"/>
<name>A0A3L7K0Z8_9BACI</name>
<dbReference type="SUPFAM" id="SSF51395">
    <property type="entry name" value="FMN-linked oxidoreductases"/>
    <property type="match status" value="1"/>
</dbReference>
<dbReference type="Pfam" id="PF01645">
    <property type="entry name" value="Glu_synthase"/>
    <property type="match status" value="1"/>
</dbReference>
<evidence type="ECO:0000256" key="1">
    <source>
        <dbReference type="ARBA" id="ARBA00009716"/>
    </source>
</evidence>
<evidence type="ECO:0000313" key="5">
    <source>
        <dbReference type="EMBL" id="RLQ96726.1"/>
    </source>
</evidence>
<keyword evidence="3" id="KW-1133">Transmembrane helix</keyword>
<dbReference type="GO" id="GO:0006537">
    <property type="term" value="P:glutamate biosynthetic process"/>
    <property type="evidence" value="ECO:0007669"/>
    <property type="project" value="InterPro"/>
</dbReference>
<comment type="similarity">
    <text evidence="1 2">Belongs to the glutamate synthase family.</text>
</comment>
<dbReference type="EMBL" id="RCVZ01000003">
    <property type="protein sequence ID" value="RLQ96726.1"/>
    <property type="molecule type" value="Genomic_DNA"/>
</dbReference>
<proteinExistence type="inferred from homology"/>
<evidence type="ECO:0000256" key="2">
    <source>
        <dbReference type="PIRNR" id="PIRNR006429"/>
    </source>
</evidence>
<comment type="caution">
    <text evidence="5">The sequence shown here is derived from an EMBL/GenBank/DDBJ whole genome shotgun (WGS) entry which is preliminary data.</text>
</comment>
<dbReference type="RefSeq" id="WP_121679747.1">
    <property type="nucleotide sequence ID" value="NZ_RCVZ01000003.1"/>
</dbReference>
<keyword evidence="6" id="KW-1185">Reference proteome</keyword>
<keyword evidence="3" id="KW-0472">Membrane</keyword>
<dbReference type="CDD" id="cd02808">
    <property type="entry name" value="GltS_FMN"/>
    <property type="match status" value="1"/>
</dbReference>
<dbReference type="Proteomes" id="UP000276770">
    <property type="component" value="Unassembled WGS sequence"/>
</dbReference>
<organism evidence="5 6">
    <name type="scientific">Falsibacillus albus</name>
    <dbReference type="NCBI Taxonomy" id="2478915"/>
    <lineage>
        <taxon>Bacteria</taxon>
        <taxon>Bacillati</taxon>
        <taxon>Bacillota</taxon>
        <taxon>Bacilli</taxon>
        <taxon>Bacillales</taxon>
        <taxon>Bacillaceae</taxon>
        <taxon>Falsibacillus</taxon>
    </lineage>
</organism>
<reference evidence="5 6" key="1">
    <citation type="submission" date="2018-10" db="EMBL/GenBank/DDBJ databases">
        <title>Falsibacillus sp. genome draft.</title>
        <authorList>
            <person name="Shi S."/>
        </authorList>
    </citation>
    <scope>NUCLEOTIDE SEQUENCE [LARGE SCALE GENOMIC DNA]</scope>
    <source>
        <strain evidence="5 6">GY 10110</strain>
    </source>
</reference>
<gene>
    <name evidence="5" type="ORF">D9X91_06380</name>
</gene>
<feature type="transmembrane region" description="Helical" evidence="3">
    <location>
        <begin position="6"/>
        <end position="28"/>
    </location>
</feature>
<dbReference type="OrthoDB" id="9758182at2"/>
<dbReference type="FunFam" id="3.20.20.70:FF:000156">
    <property type="entry name" value="Glutamate synthase domain protein"/>
    <property type="match status" value="1"/>
</dbReference>
<dbReference type="InterPro" id="IPR024188">
    <property type="entry name" value="GltB"/>
</dbReference>
<dbReference type="InterPro" id="IPR027283">
    <property type="entry name" value="YerD"/>
</dbReference>
<dbReference type="InterPro" id="IPR002932">
    <property type="entry name" value="Glu_synthdom"/>
</dbReference>
<dbReference type="Gene3D" id="3.20.20.70">
    <property type="entry name" value="Aldolase class I"/>
    <property type="match status" value="1"/>
</dbReference>
<accession>A0A3L7K0Z8</accession>
<dbReference type="PANTHER" id="PTHR43819">
    <property type="entry name" value="ARCHAEAL-TYPE GLUTAMATE SYNTHASE [NADPH]"/>
    <property type="match status" value="1"/>
</dbReference>
<evidence type="ECO:0000256" key="3">
    <source>
        <dbReference type="SAM" id="Phobius"/>
    </source>
</evidence>
<keyword evidence="3" id="KW-0812">Transmembrane</keyword>
<feature type="domain" description="Glutamate synthase" evidence="4">
    <location>
        <begin position="117"/>
        <end position="493"/>
    </location>
</feature>
<dbReference type="PIRSF" id="PIRSF006429">
    <property type="entry name" value="GOGAT_lg_2"/>
    <property type="match status" value="1"/>
</dbReference>
<dbReference type="InterPro" id="IPR013785">
    <property type="entry name" value="Aldolase_TIM"/>
</dbReference>
<sequence length="535" mass="59880">MTVASYILIAIVILLIVVPLILIGWIWYKDEKQEEHSVLRNYPVLGKMRYILEKIGPELRQYLFHNDNEARPFSRREYQSTVISAKYKSRLLGFGSERDFDGPGYYVRNAMYPVHREDLKIDNSKKVKTKIYKIDKDNLFRRQEHREYTEADPYYLHDDDAILIGGDTCRNPFKVKGFIGQSAMSYGALGEKAITTLSTGLGLAGGTWMNTGEGGLSQHHLKGGVDIIYQIGPGLFGVRTKDGEFSWEEFKRKSEIEEVKAFELKFAQGAKTRGGHVDGSKVTPEIAEIRNVEPWKSVDSPNRFYQFNNNEEMFDFLEKLRDVGGKPVGIKIVVGNIDDLETFAADMARLGKGPDFITVDGGEGGTGASYQELADATGLPIRAALPLVDDMLKKYKVRDRVKIFASGKLLTPDKIAMALSMGADLVNIARGLMFSVGCIQAQVCHTNNCPVGVATTDPKLQRALIVEEKSFRTCNYLISLREGVFNLAAAAGIDSPVKFERKHIIYKDEFGLVYPVDDLFKQVPFVETQTHAANS</sequence>
<dbReference type="GO" id="GO:0015930">
    <property type="term" value="F:glutamate synthase activity"/>
    <property type="evidence" value="ECO:0007669"/>
    <property type="project" value="InterPro"/>
</dbReference>
<evidence type="ECO:0000259" key="4">
    <source>
        <dbReference type="Pfam" id="PF01645"/>
    </source>
</evidence>
<evidence type="ECO:0000313" key="6">
    <source>
        <dbReference type="Proteomes" id="UP000276770"/>
    </source>
</evidence>